<dbReference type="InterPro" id="IPR057744">
    <property type="entry name" value="OTAase-like"/>
</dbReference>
<dbReference type="Gene3D" id="3.20.20.140">
    <property type="entry name" value="Metal-dependent hydrolases"/>
    <property type="match status" value="1"/>
</dbReference>
<dbReference type="InterPro" id="IPR051781">
    <property type="entry name" value="Metallo-dep_Hydrolase"/>
</dbReference>
<proteinExistence type="predicted"/>
<dbReference type="InterPro" id="IPR006680">
    <property type="entry name" value="Amidohydro-rel"/>
</dbReference>
<dbReference type="RefSeq" id="WP_380595619.1">
    <property type="nucleotide sequence ID" value="NZ_JBHSDU010000003.1"/>
</dbReference>
<evidence type="ECO:0000259" key="2">
    <source>
        <dbReference type="Pfam" id="PF01979"/>
    </source>
</evidence>
<protein>
    <submittedName>
        <fullName evidence="3">Amidohydrolase family protein</fullName>
    </submittedName>
</protein>
<accession>A0ABV8SQ64</accession>
<evidence type="ECO:0000313" key="3">
    <source>
        <dbReference type="EMBL" id="MFC4308519.1"/>
    </source>
</evidence>
<evidence type="ECO:0000256" key="1">
    <source>
        <dbReference type="SAM" id="SignalP"/>
    </source>
</evidence>
<gene>
    <name evidence="3" type="ORF">ACFPN2_05435</name>
</gene>
<dbReference type="SUPFAM" id="SSF51338">
    <property type="entry name" value="Composite domain of metallo-dependent hydrolases"/>
    <property type="match status" value="1"/>
</dbReference>
<dbReference type="CDD" id="cd01299">
    <property type="entry name" value="Met_dep_hydrolase_A"/>
    <property type="match status" value="1"/>
</dbReference>
<keyword evidence="4" id="KW-1185">Reference proteome</keyword>
<keyword evidence="1" id="KW-0732">Signal</keyword>
<sequence>MSQPIRHFSLLVRAAVGLLIGSGVAHAAEPTSSIVVHCGTLIDPAASAQPLSERSIVIEQGRVVRVDTGFISAPAGAQTVDLRKATCLPGFIDSHTHLTMEFGKGAYLSKFVDTDGDIAYKAARNAKVVLMTGFTTVRDLGGQHLVDVALKNAIERGDVPGPRMLVATNLLSISGGHGDPSAGYREELFHPTEADGVVDGVDSAIRGTRIAIKRGADVIKVTATGGVMSVADHGSGPQFTSPELQAIVETAKSHGLKVAAHAHGDEGAYVAVAAGVSSVEHGTYLTPKTYALMKKNHVYLVPTVIAGASVAEAAKTPGFFPPSVQAKALEIGPLMVAALNRAWKAGVPIAFGTDSGVYPHGRNAREFGYMVEAGVPPFEVIRAATQNAADLLDRSKDIGTLQPGHFADIVAVQGDPLTDIRLLEQITFVMKQGRTYKADGNAVAF</sequence>
<reference evidence="4" key="1">
    <citation type="journal article" date="2019" name="Int. J. Syst. Evol. Microbiol.">
        <title>The Global Catalogue of Microorganisms (GCM) 10K type strain sequencing project: providing services to taxonomists for standard genome sequencing and annotation.</title>
        <authorList>
            <consortium name="The Broad Institute Genomics Platform"/>
            <consortium name="The Broad Institute Genome Sequencing Center for Infectious Disease"/>
            <person name="Wu L."/>
            <person name="Ma J."/>
        </authorList>
    </citation>
    <scope>NUCLEOTIDE SEQUENCE [LARGE SCALE GENOMIC DNA]</scope>
    <source>
        <strain evidence="4">CGMCC 1.10759</strain>
    </source>
</reference>
<dbReference type="PANTHER" id="PTHR43135:SF3">
    <property type="entry name" value="ALPHA-D-RIBOSE 1-METHYLPHOSPHONATE 5-TRIPHOSPHATE DIPHOSPHATASE"/>
    <property type="match status" value="1"/>
</dbReference>
<dbReference type="EMBL" id="JBHSDU010000003">
    <property type="protein sequence ID" value="MFC4308519.1"/>
    <property type="molecule type" value="Genomic_DNA"/>
</dbReference>
<evidence type="ECO:0000313" key="4">
    <source>
        <dbReference type="Proteomes" id="UP001595904"/>
    </source>
</evidence>
<dbReference type="Gene3D" id="2.30.40.10">
    <property type="entry name" value="Urease, subunit C, domain 1"/>
    <property type="match status" value="1"/>
</dbReference>
<dbReference type="Proteomes" id="UP001595904">
    <property type="component" value="Unassembled WGS sequence"/>
</dbReference>
<dbReference type="InterPro" id="IPR032466">
    <property type="entry name" value="Metal_Hydrolase"/>
</dbReference>
<organism evidence="3 4">
    <name type="scientific">Steroidobacter flavus</name>
    <dbReference type="NCBI Taxonomy" id="1842136"/>
    <lineage>
        <taxon>Bacteria</taxon>
        <taxon>Pseudomonadati</taxon>
        <taxon>Pseudomonadota</taxon>
        <taxon>Gammaproteobacteria</taxon>
        <taxon>Steroidobacterales</taxon>
        <taxon>Steroidobacteraceae</taxon>
        <taxon>Steroidobacter</taxon>
    </lineage>
</organism>
<dbReference type="InterPro" id="IPR011059">
    <property type="entry name" value="Metal-dep_hydrolase_composite"/>
</dbReference>
<dbReference type="PANTHER" id="PTHR43135">
    <property type="entry name" value="ALPHA-D-RIBOSE 1-METHYLPHOSPHONATE 5-TRIPHOSPHATE DIPHOSPHATASE"/>
    <property type="match status" value="1"/>
</dbReference>
<dbReference type="Pfam" id="PF01979">
    <property type="entry name" value="Amidohydro_1"/>
    <property type="match status" value="1"/>
</dbReference>
<feature type="chain" id="PRO_5045337740" evidence="1">
    <location>
        <begin position="28"/>
        <end position="445"/>
    </location>
</feature>
<comment type="caution">
    <text evidence="3">The sequence shown here is derived from an EMBL/GenBank/DDBJ whole genome shotgun (WGS) entry which is preliminary data.</text>
</comment>
<dbReference type="SUPFAM" id="SSF51556">
    <property type="entry name" value="Metallo-dependent hydrolases"/>
    <property type="match status" value="1"/>
</dbReference>
<feature type="signal peptide" evidence="1">
    <location>
        <begin position="1"/>
        <end position="27"/>
    </location>
</feature>
<feature type="domain" description="Amidohydrolase-related" evidence="2">
    <location>
        <begin position="88"/>
        <end position="434"/>
    </location>
</feature>
<name>A0ABV8SQ64_9GAMM</name>